<reference evidence="9" key="1">
    <citation type="journal article" date="2004" name="Nature">
        <title>Genome duplication in the teleost fish Tetraodon nigroviridis reveals the early vertebrate proto-karyotype.</title>
        <authorList>
            <person name="Jaillon O."/>
            <person name="Aury J.-M."/>
            <person name="Brunet F."/>
            <person name="Petit J.-L."/>
            <person name="Stange-Thomann N."/>
            <person name="Mauceli E."/>
            <person name="Bouneau L."/>
            <person name="Fischer C."/>
            <person name="Ozouf-Costaz C."/>
            <person name="Bernot A."/>
            <person name="Nicaud S."/>
            <person name="Jaffe D."/>
            <person name="Fisher S."/>
            <person name="Lutfalla G."/>
            <person name="Dossat C."/>
            <person name="Segurens B."/>
            <person name="Dasilva C."/>
            <person name="Salanoubat M."/>
            <person name="Levy M."/>
            <person name="Boudet N."/>
            <person name="Castellano S."/>
            <person name="Anthouard V."/>
            <person name="Jubin C."/>
            <person name="Castelli V."/>
            <person name="Katinka M."/>
            <person name="Vacherie B."/>
            <person name="Biemont C."/>
            <person name="Skalli Z."/>
            <person name="Cattolico L."/>
            <person name="Poulain J."/>
            <person name="De Berardinis V."/>
            <person name="Cruaud C."/>
            <person name="Duprat S."/>
            <person name="Brottier P."/>
            <person name="Coutanceau J.-P."/>
            <person name="Gouzy J."/>
            <person name="Parra G."/>
            <person name="Lardier G."/>
            <person name="Chapple C."/>
            <person name="McKernan K.J."/>
            <person name="McEwan P."/>
            <person name="Bosak S."/>
            <person name="Kellis M."/>
            <person name="Volff J.-N."/>
            <person name="Guigo R."/>
            <person name="Zody M.C."/>
            <person name="Mesirov J."/>
            <person name="Lindblad-Toh K."/>
            <person name="Birren B."/>
            <person name="Nusbaum C."/>
            <person name="Kahn D."/>
            <person name="Robinson-Rechavi M."/>
            <person name="Laudet V."/>
            <person name="Schachter V."/>
            <person name="Quetier F."/>
            <person name="Saurin W."/>
            <person name="Scarpelli C."/>
            <person name="Wincker P."/>
            <person name="Lander E.S."/>
            <person name="Weissenbach J."/>
            <person name="Roest Crollius H."/>
        </authorList>
    </citation>
    <scope>NUCLEOTIDE SEQUENCE [LARGE SCALE GENOMIC DNA]</scope>
</reference>
<comment type="pathway">
    <text evidence="6">Phospholipid metabolism.</text>
</comment>
<evidence type="ECO:0000256" key="2">
    <source>
        <dbReference type="ARBA" id="ARBA00007937"/>
    </source>
</evidence>
<sequence length="669" mass="74743">LKKRDDFEDILEERRRSSDLRYALRCYTPALHKGVEPCKASALKSMVLRSDQVHHVISQVSKETGKTTEEVQEEASAILEEMAHCLQLSTVRFFAFTLSKIFKTLFRSICVNEDGIQRLQQAIQEHPVVLLPSHRSYMDFLLMSYILFTYDLALPVIAAGMDFMGMKFVGEMLRMSGAFFIRRSFGGDALYWSVFSEYVRTMLKNGFAPVEFFLEGTRSRTSKSLTPKLGLLNIVMEPFFKGEVFDVLAVPVSISYERVLEETLYARELLGVPKPKESTSGLFKARKILSEDYGSIHVYFGQPVSVRSLAEGRVNRCQFSLVPRHIPRRPGKDIQSFVNQSAYRLLRAQEENMVLKPWVLLSSLLLQDHQQKPPAGQNRGTPLEQLTARAVWLRDLSRQCGAFLHWPDHTPPSEVVSSSLSLHPGLVRVTEGRVQLAADQGSGSAPWEPGGRLTPEEALLSRAVVLLSCASYRNQCLHVFIRPALLALALRAASSKKKQEIFSSFSFFRNLFSNEFILCPEATVQDFEEACYLLLKTGALQVSAHELLVTERGRGTLHFLSRLLDPFVQGYQAVCRFLCEASTEPPAEKQFVPAVRQFIVRQLLSGWGPTGPCSSADMAASSSLQPLSNVPALCVSTGSLTHAELLSSDLQRNVLAALIRLGAVSKTKG</sequence>
<keyword evidence="7" id="KW-0812">Transmembrane</keyword>
<evidence type="ECO:0000256" key="6">
    <source>
        <dbReference type="ARBA" id="ARBA00025707"/>
    </source>
</evidence>
<dbReference type="InterPro" id="IPR022284">
    <property type="entry name" value="GPAT/DHAPAT"/>
</dbReference>
<dbReference type="GO" id="GO:0016287">
    <property type="term" value="F:glycerone-phosphate O-acyltransferase activity"/>
    <property type="evidence" value="ECO:0007669"/>
    <property type="project" value="TreeGrafter"/>
</dbReference>
<evidence type="ECO:0000313" key="9">
    <source>
        <dbReference type="EMBL" id="CAG12976.1"/>
    </source>
</evidence>
<keyword evidence="4 7" id="KW-0472">Membrane</keyword>
<dbReference type="GO" id="GO:0019432">
    <property type="term" value="P:triglyceride biosynthetic process"/>
    <property type="evidence" value="ECO:0007669"/>
    <property type="project" value="TreeGrafter"/>
</dbReference>
<feature type="non-terminal residue" evidence="9">
    <location>
        <position position="669"/>
    </location>
</feature>
<comment type="subcellular location">
    <subcellularLocation>
        <location evidence="1">Membrane</location>
    </subcellularLocation>
</comment>
<dbReference type="PANTHER" id="PTHR12563">
    <property type="entry name" value="GLYCEROL-3-PHOSPHATE ACYLTRANSFERASE"/>
    <property type="match status" value="1"/>
</dbReference>
<dbReference type="GO" id="GO:0004366">
    <property type="term" value="F:glycerol-3-phosphate O-acyltransferase activity"/>
    <property type="evidence" value="ECO:0007669"/>
    <property type="project" value="TreeGrafter"/>
</dbReference>
<dbReference type="GO" id="GO:0006631">
    <property type="term" value="P:fatty acid metabolic process"/>
    <property type="evidence" value="ECO:0007669"/>
    <property type="project" value="TreeGrafter"/>
</dbReference>
<dbReference type="InterPro" id="IPR041728">
    <property type="entry name" value="GPAT/DHAPAT_LPLAT"/>
</dbReference>
<feature type="non-terminal residue" evidence="9">
    <location>
        <position position="1"/>
    </location>
</feature>
<evidence type="ECO:0000256" key="5">
    <source>
        <dbReference type="ARBA" id="ARBA00023315"/>
    </source>
</evidence>
<dbReference type="Pfam" id="PF01553">
    <property type="entry name" value="Acyltransferase"/>
    <property type="match status" value="1"/>
</dbReference>
<accession>Q4RF56</accession>
<gene>
    <name evidence="9" type="ORF">GSTENG00035474001</name>
</gene>
<proteinExistence type="inferred from homology"/>
<evidence type="ECO:0000256" key="1">
    <source>
        <dbReference type="ARBA" id="ARBA00004370"/>
    </source>
</evidence>
<dbReference type="SUPFAM" id="SSF69593">
    <property type="entry name" value="Glycerol-3-phosphate (1)-acyltransferase"/>
    <property type="match status" value="1"/>
</dbReference>
<keyword evidence="5" id="KW-0012">Acyltransferase</keyword>
<dbReference type="InterPro" id="IPR045520">
    <property type="entry name" value="GPAT/DHAPAT_C"/>
</dbReference>
<comment type="similarity">
    <text evidence="2">Belongs to the GPAT/DAPAT family.</text>
</comment>
<evidence type="ECO:0000256" key="4">
    <source>
        <dbReference type="ARBA" id="ARBA00023136"/>
    </source>
</evidence>
<feature type="transmembrane region" description="Helical" evidence="7">
    <location>
        <begin position="140"/>
        <end position="161"/>
    </location>
</feature>
<feature type="domain" description="Phospholipid/glycerol acyltransferase" evidence="8">
    <location>
        <begin position="128"/>
        <end position="257"/>
    </location>
</feature>
<evidence type="ECO:0000259" key="8">
    <source>
        <dbReference type="SMART" id="SM00563"/>
    </source>
</evidence>
<reference evidence="9" key="2">
    <citation type="submission" date="2004-02" db="EMBL/GenBank/DDBJ databases">
        <authorList>
            <consortium name="Genoscope"/>
            <consortium name="Whitehead Institute Centre for Genome Research"/>
        </authorList>
    </citation>
    <scope>NUCLEOTIDE SEQUENCE</scope>
</reference>
<dbReference type="PIRSF" id="PIRSF000437">
    <property type="entry name" value="GPAT_DHAPAT"/>
    <property type="match status" value="1"/>
</dbReference>
<keyword evidence="7" id="KW-1133">Transmembrane helix</keyword>
<dbReference type="InterPro" id="IPR002123">
    <property type="entry name" value="Plipid/glycerol_acylTrfase"/>
</dbReference>
<dbReference type="CDD" id="cd07993">
    <property type="entry name" value="LPLAT_DHAPAT-like"/>
    <property type="match status" value="1"/>
</dbReference>
<dbReference type="Pfam" id="PF19277">
    <property type="entry name" value="GPAT_C"/>
    <property type="match status" value="1"/>
</dbReference>
<dbReference type="SMART" id="SM00563">
    <property type="entry name" value="PlsC"/>
    <property type="match status" value="1"/>
</dbReference>
<protein>
    <submittedName>
        <fullName evidence="9">Chromosome 14 SCAF15120, whole genome shotgun sequence</fullName>
    </submittedName>
</protein>
<dbReference type="GO" id="GO:0008611">
    <property type="term" value="P:ether lipid biosynthetic process"/>
    <property type="evidence" value="ECO:0007669"/>
    <property type="project" value="TreeGrafter"/>
</dbReference>
<dbReference type="GO" id="GO:0031966">
    <property type="term" value="C:mitochondrial membrane"/>
    <property type="evidence" value="ECO:0007669"/>
    <property type="project" value="TreeGrafter"/>
</dbReference>
<dbReference type="GO" id="GO:0008654">
    <property type="term" value="P:phospholipid biosynthetic process"/>
    <property type="evidence" value="ECO:0007669"/>
    <property type="project" value="TreeGrafter"/>
</dbReference>
<evidence type="ECO:0000256" key="7">
    <source>
        <dbReference type="SAM" id="Phobius"/>
    </source>
</evidence>
<dbReference type="KEGG" id="tng:GSTEN00035474G001"/>
<organism evidence="9">
    <name type="scientific">Tetraodon nigroviridis</name>
    <name type="common">Spotted green pufferfish</name>
    <name type="synonym">Chelonodon nigroviridis</name>
    <dbReference type="NCBI Taxonomy" id="99883"/>
    <lineage>
        <taxon>Eukaryota</taxon>
        <taxon>Metazoa</taxon>
        <taxon>Chordata</taxon>
        <taxon>Craniata</taxon>
        <taxon>Vertebrata</taxon>
        <taxon>Euteleostomi</taxon>
        <taxon>Actinopterygii</taxon>
        <taxon>Neopterygii</taxon>
        <taxon>Teleostei</taxon>
        <taxon>Neoteleostei</taxon>
        <taxon>Acanthomorphata</taxon>
        <taxon>Eupercaria</taxon>
        <taxon>Tetraodontiformes</taxon>
        <taxon>Tetradontoidea</taxon>
        <taxon>Tetraodontidae</taxon>
        <taxon>Tetraodon</taxon>
    </lineage>
</organism>
<name>Q4RF56_TETNG</name>
<evidence type="ECO:0000256" key="3">
    <source>
        <dbReference type="ARBA" id="ARBA00022679"/>
    </source>
</evidence>
<dbReference type="GO" id="GO:0005778">
    <property type="term" value="C:peroxisomal membrane"/>
    <property type="evidence" value="ECO:0007669"/>
    <property type="project" value="TreeGrafter"/>
</dbReference>
<dbReference type="AlphaFoldDB" id="Q4RF56"/>
<dbReference type="OrthoDB" id="10255570at2759"/>
<dbReference type="PANTHER" id="PTHR12563:SF20">
    <property type="entry name" value="DIHYDROXYACETONE PHOSPHATE ACYLTRANSFERASE"/>
    <property type="match status" value="1"/>
</dbReference>
<keyword evidence="3" id="KW-0808">Transferase</keyword>
<dbReference type="EMBL" id="CAAE01015120">
    <property type="protein sequence ID" value="CAG12976.1"/>
    <property type="molecule type" value="Genomic_DNA"/>
</dbReference>